<dbReference type="InterPro" id="IPR012677">
    <property type="entry name" value="Nucleotide-bd_a/b_plait_sf"/>
</dbReference>
<keyword evidence="2 3" id="KW-0694">RNA-binding</keyword>
<name>A0A284RRZ7_ARMOS</name>
<feature type="compositionally biased region" description="Pro residues" evidence="4">
    <location>
        <begin position="12"/>
        <end position="22"/>
    </location>
</feature>
<feature type="compositionally biased region" description="Low complexity" evidence="4">
    <location>
        <begin position="53"/>
        <end position="75"/>
    </location>
</feature>
<feature type="compositionally biased region" description="Polar residues" evidence="4">
    <location>
        <begin position="238"/>
        <end position="247"/>
    </location>
</feature>
<feature type="region of interest" description="Disordered" evidence="4">
    <location>
        <begin position="352"/>
        <end position="377"/>
    </location>
</feature>
<organism evidence="6 7">
    <name type="scientific">Armillaria ostoyae</name>
    <name type="common">Armillaria root rot fungus</name>
    <dbReference type="NCBI Taxonomy" id="47428"/>
    <lineage>
        <taxon>Eukaryota</taxon>
        <taxon>Fungi</taxon>
        <taxon>Dikarya</taxon>
        <taxon>Basidiomycota</taxon>
        <taxon>Agaricomycotina</taxon>
        <taxon>Agaricomycetes</taxon>
        <taxon>Agaricomycetidae</taxon>
        <taxon>Agaricales</taxon>
        <taxon>Marasmiineae</taxon>
        <taxon>Physalacriaceae</taxon>
        <taxon>Armillaria</taxon>
    </lineage>
</organism>
<dbReference type="SMART" id="SM00360">
    <property type="entry name" value="RRM"/>
    <property type="match status" value="2"/>
</dbReference>
<evidence type="ECO:0000256" key="2">
    <source>
        <dbReference type="ARBA" id="ARBA00022884"/>
    </source>
</evidence>
<reference evidence="7" key="1">
    <citation type="journal article" date="2017" name="Nat. Ecol. Evol.">
        <title>Genome expansion and lineage-specific genetic innovations in the forest pathogenic fungi Armillaria.</title>
        <authorList>
            <person name="Sipos G."/>
            <person name="Prasanna A.N."/>
            <person name="Walter M.C."/>
            <person name="O'Connor E."/>
            <person name="Balint B."/>
            <person name="Krizsan K."/>
            <person name="Kiss B."/>
            <person name="Hess J."/>
            <person name="Varga T."/>
            <person name="Slot J."/>
            <person name="Riley R."/>
            <person name="Boka B."/>
            <person name="Rigling D."/>
            <person name="Barry K."/>
            <person name="Lee J."/>
            <person name="Mihaltcheva S."/>
            <person name="LaButti K."/>
            <person name="Lipzen A."/>
            <person name="Waldron R."/>
            <person name="Moloney N.M."/>
            <person name="Sperisen C."/>
            <person name="Kredics L."/>
            <person name="Vagvoelgyi C."/>
            <person name="Patrignani A."/>
            <person name="Fitzpatrick D."/>
            <person name="Nagy I."/>
            <person name="Doyle S."/>
            <person name="Anderson J.B."/>
            <person name="Grigoriev I.V."/>
            <person name="Gueldener U."/>
            <person name="Muensterkoetter M."/>
            <person name="Nagy L.G."/>
        </authorList>
    </citation>
    <scope>NUCLEOTIDE SEQUENCE [LARGE SCALE GENOMIC DNA]</scope>
    <source>
        <strain evidence="7">C18/9</strain>
    </source>
</reference>
<evidence type="ECO:0000256" key="4">
    <source>
        <dbReference type="SAM" id="MobiDB-lite"/>
    </source>
</evidence>
<evidence type="ECO:0000256" key="3">
    <source>
        <dbReference type="PROSITE-ProRule" id="PRU00176"/>
    </source>
</evidence>
<dbReference type="OrthoDB" id="271725at2759"/>
<feature type="domain" description="RRM" evidence="5">
    <location>
        <begin position="388"/>
        <end position="470"/>
    </location>
</feature>
<feature type="region of interest" description="Disordered" evidence="4">
    <location>
        <begin position="956"/>
        <end position="1000"/>
    </location>
</feature>
<dbReference type="SUPFAM" id="SSF54928">
    <property type="entry name" value="RNA-binding domain, RBD"/>
    <property type="match status" value="2"/>
</dbReference>
<feature type="compositionally biased region" description="Polar residues" evidence="4">
    <location>
        <begin position="957"/>
        <end position="1000"/>
    </location>
</feature>
<dbReference type="EMBL" id="FUEG01000014">
    <property type="protein sequence ID" value="SJL11455.1"/>
    <property type="molecule type" value="Genomic_DNA"/>
</dbReference>
<evidence type="ECO:0000313" key="6">
    <source>
        <dbReference type="EMBL" id="SJL11455.1"/>
    </source>
</evidence>
<feature type="compositionally biased region" description="Polar residues" evidence="4">
    <location>
        <begin position="889"/>
        <end position="901"/>
    </location>
</feature>
<feature type="region of interest" description="Disordered" evidence="4">
    <location>
        <begin position="87"/>
        <end position="141"/>
    </location>
</feature>
<feature type="compositionally biased region" description="Low complexity" evidence="4">
    <location>
        <begin position="199"/>
        <end position="216"/>
    </location>
</feature>
<protein>
    <recommendedName>
        <fullName evidence="5">RRM domain-containing protein</fullName>
    </recommendedName>
</protein>
<gene>
    <name evidence="6" type="ORF">ARMOST_14859</name>
</gene>
<dbReference type="STRING" id="47428.A0A284RRZ7"/>
<feature type="compositionally biased region" description="Low complexity" evidence="4">
    <location>
        <begin position="99"/>
        <end position="112"/>
    </location>
</feature>
<feature type="compositionally biased region" description="Basic and acidic residues" evidence="4">
    <location>
        <begin position="788"/>
        <end position="797"/>
    </location>
</feature>
<keyword evidence="7" id="KW-1185">Reference proteome</keyword>
<feature type="compositionally biased region" description="Low complexity" evidence="4">
    <location>
        <begin position="798"/>
        <end position="816"/>
    </location>
</feature>
<dbReference type="InterPro" id="IPR000504">
    <property type="entry name" value="RRM_dom"/>
</dbReference>
<sequence>MSGSPHSSLSTPIPPTRAPPSPESVVSSSTGFLNPNAGDFVPSSLPDSRYKIHSNSPSSASAHSSPGSSSTSTSVSFTLAPSVSTFASFSSNPSRSEITPSTTQSSLSSYHSPFGSPSQIAHSYKHRDGLEEAETGSSASEDAGTLLRSLHIGSPSTTAPTSGTCCSIPFSRFTDTFFVDLELGEVTDVTPSPHRGNRASPSALPSSPEVVPSAPSKKATYIPLPDIEIHQAAPSSFMNSATATGGNWTPAPSDESDGGDPYEDSNKTPNVYINGLPPNYPEDQLFELAAPFGPVRSVRSFTRHVGEKESGYGFVLFETIDAAEKCIQSLRRFRNLHPTFSKQVHKIPGTTYAQAPSISSSHSASSVDHGDDGSFKAKMERLHDPNSTNLYIEGLPLSIDESSLGALVSPHRIKSSRFFQTRLSNPPRIIAFVRLDTRVGAEEVIERLHGRMVRGWNDPGSRISVRFADTSEQRELRRTERSVKEDDQSPSRLTIAQAALLSLHGREQLQSQQTQVPLTIGGSRIHPSPIDVDYDQTTFVNPPFRDFSSNAAIPSGFGYRGNGIPIVSNPALASSRLPMGARDLQQSSYDQLSSAAQSQELAALINTLRSNGNYNGTDDRFTDGLAHHRGIPQMAGFRSALGDVDINLGYDNHHPVIGGGVAQARNGFTATEEYILQAHAAGSNLANQRRRPTRLDLSQAQAQCQGEPTDYNVGVRGVRAPASTISLSQLQAQRQDAYHSPRTMNGSLPALQEEFQSSSAMQQGQNFLRGQSRNGNTHQSNVNSSRLPGDRDADQIHSHISSYSQNSSHVSSQVSNRNQHINQQAHVRSSTLPHSTSTSSAEQHHSRHYQHSSMSIPKSRNISSEILRATAQRAQQHRSANSISSISSENNVHPNSNRLFNNDSYTGDLKNNTGNSAMLRHHRSNIQAGDDFKNNYDGHAYPHNVFPDPDRDVYDVEQSSPPLVSPALTYSSRGSGATLSPTTPFVGSFSQQQGLSAEGA</sequence>
<evidence type="ECO:0000313" key="7">
    <source>
        <dbReference type="Proteomes" id="UP000219338"/>
    </source>
</evidence>
<feature type="region of interest" description="Disordered" evidence="4">
    <location>
        <begin position="768"/>
        <end position="858"/>
    </location>
</feature>
<feature type="compositionally biased region" description="Low complexity" evidence="4">
    <location>
        <begin position="829"/>
        <end position="840"/>
    </location>
</feature>
<dbReference type="Gene3D" id="3.30.70.330">
    <property type="match status" value="2"/>
</dbReference>
<feature type="region of interest" description="Disordered" evidence="4">
    <location>
        <begin position="238"/>
        <end position="270"/>
    </location>
</feature>
<feature type="compositionally biased region" description="Low complexity" evidence="4">
    <location>
        <begin position="357"/>
        <end position="367"/>
    </location>
</feature>
<feature type="compositionally biased region" description="Acidic residues" evidence="4">
    <location>
        <begin position="254"/>
        <end position="263"/>
    </location>
</feature>
<feature type="region of interest" description="Disordered" evidence="4">
    <location>
        <begin position="870"/>
        <end position="901"/>
    </location>
</feature>
<feature type="compositionally biased region" description="Polar residues" evidence="4">
    <location>
        <begin position="87"/>
        <end position="98"/>
    </location>
</feature>
<feature type="compositionally biased region" description="Polar residues" evidence="4">
    <location>
        <begin position="817"/>
        <end position="828"/>
    </location>
</feature>
<dbReference type="Pfam" id="PF00076">
    <property type="entry name" value="RRM_1"/>
    <property type="match status" value="2"/>
</dbReference>
<feature type="compositionally biased region" description="Polar residues" evidence="4">
    <location>
        <begin position="872"/>
        <end position="881"/>
    </location>
</feature>
<accession>A0A284RRZ7</accession>
<feature type="compositionally biased region" description="Polar residues" evidence="4">
    <location>
        <begin position="768"/>
        <end position="786"/>
    </location>
</feature>
<proteinExistence type="predicted"/>
<feature type="compositionally biased region" description="Basic and acidic residues" evidence="4">
    <location>
        <begin position="368"/>
        <end position="377"/>
    </location>
</feature>
<dbReference type="InterPro" id="IPR035979">
    <property type="entry name" value="RBD_domain_sf"/>
</dbReference>
<dbReference type="GO" id="GO:0003723">
    <property type="term" value="F:RNA binding"/>
    <property type="evidence" value="ECO:0007669"/>
    <property type="project" value="UniProtKB-UniRule"/>
</dbReference>
<dbReference type="Proteomes" id="UP000219338">
    <property type="component" value="Unassembled WGS sequence"/>
</dbReference>
<dbReference type="PANTHER" id="PTHR24012">
    <property type="entry name" value="RNA BINDING PROTEIN"/>
    <property type="match status" value="1"/>
</dbReference>
<evidence type="ECO:0000256" key="1">
    <source>
        <dbReference type="ARBA" id="ARBA00022737"/>
    </source>
</evidence>
<dbReference type="AlphaFoldDB" id="A0A284RRZ7"/>
<feature type="region of interest" description="Disordered" evidence="4">
    <location>
        <begin position="187"/>
        <end position="216"/>
    </location>
</feature>
<feature type="region of interest" description="Disordered" evidence="4">
    <location>
        <begin position="1"/>
        <end position="75"/>
    </location>
</feature>
<dbReference type="PROSITE" id="PS50102">
    <property type="entry name" value="RRM"/>
    <property type="match status" value="2"/>
</dbReference>
<keyword evidence="1" id="KW-0677">Repeat</keyword>
<evidence type="ECO:0000259" key="5">
    <source>
        <dbReference type="PROSITE" id="PS50102"/>
    </source>
</evidence>
<feature type="domain" description="RRM" evidence="5">
    <location>
        <begin position="269"/>
        <end position="343"/>
    </location>
</feature>